<gene>
    <name evidence="3" type="ORF">ACFQ5N_08735</name>
</gene>
<evidence type="ECO:0000256" key="1">
    <source>
        <dbReference type="SAM" id="SignalP"/>
    </source>
</evidence>
<name>A0ABW3WQK5_9FLAO</name>
<feature type="domain" description="DUF4136" evidence="2">
    <location>
        <begin position="26"/>
        <end position="189"/>
    </location>
</feature>
<accession>A0ABW3WQK5</accession>
<organism evidence="3 4">
    <name type="scientific">Lutibacter holmesii</name>
    <dbReference type="NCBI Taxonomy" id="1137985"/>
    <lineage>
        <taxon>Bacteria</taxon>
        <taxon>Pseudomonadati</taxon>
        <taxon>Bacteroidota</taxon>
        <taxon>Flavobacteriia</taxon>
        <taxon>Flavobacteriales</taxon>
        <taxon>Flavobacteriaceae</taxon>
        <taxon>Lutibacter</taxon>
    </lineage>
</organism>
<evidence type="ECO:0000313" key="3">
    <source>
        <dbReference type="EMBL" id="MFD1293918.1"/>
    </source>
</evidence>
<reference evidence="4" key="1">
    <citation type="journal article" date="2019" name="Int. J. Syst. Evol. Microbiol.">
        <title>The Global Catalogue of Microorganisms (GCM) 10K type strain sequencing project: providing services to taxonomists for standard genome sequencing and annotation.</title>
        <authorList>
            <consortium name="The Broad Institute Genomics Platform"/>
            <consortium name="The Broad Institute Genome Sequencing Center for Infectious Disease"/>
            <person name="Wu L."/>
            <person name="Ma J."/>
        </authorList>
    </citation>
    <scope>NUCLEOTIDE SEQUENCE [LARGE SCALE GENOMIC DNA]</scope>
    <source>
        <strain evidence="4">CCUG 62221</strain>
    </source>
</reference>
<comment type="caution">
    <text evidence="3">The sequence shown here is derived from an EMBL/GenBank/DDBJ whole genome shotgun (WGS) entry which is preliminary data.</text>
</comment>
<dbReference type="InterPro" id="IPR025411">
    <property type="entry name" value="DUF4136"/>
</dbReference>
<protein>
    <submittedName>
        <fullName evidence="3">DUF4136 domain-containing protein</fullName>
    </submittedName>
</protein>
<feature type="signal peptide" evidence="1">
    <location>
        <begin position="1"/>
        <end position="23"/>
    </location>
</feature>
<keyword evidence="4" id="KW-1185">Reference proteome</keyword>
<dbReference type="RefSeq" id="WP_386809116.1">
    <property type="nucleotide sequence ID" value="NZ_JBHTMV010000004.1"/>
</dbReference>
<dbReference type="Gene3D" id="3.30.160.670">
    <property type="match status" value="1"/>
</dbReference>
<sequence length="195" mass="22110">MKNLIKSITLILFCVVAIEPATAQITYDYDKEADFTTYKTYSFGGWQENSEKLINDLDKKRIYSSFNDELSKRGMTYVKEGGDLVITFFLVIDEKTSTTAYTSYMGAGMGYGPRYGGYYRPAWGWGGGYSTTSYSQNDYKEGTFVMDVYDTATKKLIWQGVSKSTIKENANKREKSIPKGAKKLMKKYPVAIVKK</sequence>
<dbReference type="Proteomes" id="UP001597241">
    <property type="component" value="Unassembled WGS sequence"/>
</dbReference>
<keyword evidence="1" id="KW-0732">Signal</keyword>
<evidence type="ECO:0000313" key="4">
    <source>
        <dbReference type="Proteomes" id="UP001597241"/>
    </source>
</evidence>
<dbReference type="EMBL" id="JBHTMV010000004">
    <property type="protein sequence ID" value="MFD1293918.1"/>
    <property type="molecule type" value="Genomic_DNA"/>
</dbReference>
<feature type="chain" id="PRO_5045064336" evidence="1">
    <location>
        <begin position="24"/>
        <end position="195"/>
    </location>
</feature>
<dbReference type="Pfam" id="PF13590">
    <property type="entry name" value="DUF4136"/>
    <property type="match status" value="1"/>
</dbReference>
<evidence type="ECO:0000259" key="2">
    <source>
        <dbReference type="Pfam" id="PF13590"/>
    </source>
</evidence>
<proteinExistence type="predicted"/>